<comment type="caution">
    <text evidence="1">The sequence shown here is derived from an EMBL/GenBank/DDBJ whole genome shotgun (WGS) entry which is preliminary data.</text>
</comment>
<feature type="non-terminal residue" evidence="1">
    <location>
        <position position="1"/>
    </location>
</feature>
<organism evidence="1 2">
    <name type="scientific">Rhynchophorus ferrugineus</name>
    <name type="common">Red palm weevil</name>
    <name type="synonym">Curculio ferrugineus</name>
    <dbReference type="NCBI Taxonomy" id="354439"/>
    <lineage>
        <taxon>Eukaryota</taxon>
        <taxon>Metazoa</taxon>
        <taxon>Ecdysozoa</taxon>
        <taxon>Arthropoda</taxon>
        <taxon>Hexapoda</taxon>
        <taxon>Insecta</taxon>
        <taxon>Pterygota</taxon>
        <taxon>Neoptera</taxon>
        <taxon>Endopterygota</taxon>
        <taxon>Coleoptera</taxon>
        <taxon>Polyphaga</taxon>
        <taxon>Cucujiformia</taxon>
        <taxon>Curculionidae</taxon>
        <taxon>Dryophthorinae</taxon>
        <taxon>Rhynchophorus</taxon>
    </lineage>
</organism>
<keyword evidence="2" id="KW-1185">Reference proteome</keyword>
<name>A0A834HKC9_RHYFE</name>
<protein>
    <submittedName>
        <fullName evidence="1">Uncharacterized protein</fullName>
    </submittedName>
</protein>
<gene>
    <name evidence="1" type="ORF">GWI33_001296</name>
</gene>
<evidence type="ECO:0000313" key="2">
    <source>
        <dbReference type="Proteomes" id="UP000625711"/>
    </source>
</evidence>
<dbReference type="EMBL" id="JAACXV010019892">
    <property type="protein sequence ID" value="KAF7263732.1"/>
    <property type="molecule type" value="Genomic_DNA"/>
</dbReference>
<dbReference type="Proteomes" id="UP000625711">
    <property type="component" value="Unassembled WGS sequence"/>
</dbReference>
<evidence type="ECO:0000313" key="1">
    <source>
        <dbReference type="EMBL" id="KAF7263732.1"/>
    </source>
</evidence>
<sequence length="36" mass="4094">TKVDITKMESISRHQASVEGQDSVEQRYLEMLALTV</sequence>
<dbReference type="AlphaFoldDB" id="A0A834HKC9"/>
<proteinExistence type="predicted"/>
<accession>A0A834HKC9</accession>
<reference evidence="1" key="1">
    <citation type="submission" date="2020-08" db="EMBL/GenBank/DDBJ databases">
        <title>Genome sequencing and assembly of the red palm weevil Rhynchophorus ferrugineus.</title>
        <authorList>
            <person name="Dias G.B."/>
            <person name="Bergman C.M."/>
            <person name="Manee M."/>
        </authorList>
    </citation>
    <scope>NUCLEOTIDE SEQUENCE</scope>
    <source>
        <strain evidence="1">AA-2017</strain>
        <tissue evidence="1">Whole larva</tissue>
    </source>
</reference>